<feature type="transmembrane region" description="Helical" evidence="2">
    <location>
        <begin position="163"/>
        <end position="185"/>
    </location>
</feature>
<gene>
    <name evidence="3" type="ORF">GSOID_T00016267001</name>
</gene>
<dbReference type="GO" id="GO:0005524">
    <property type="term" value="F:ATP binding"/>
    <property type="evidence" value="ECO:0007669"/>
    <property type="project" value="UniProtKB-UniRule"/>
</dbReference>
<organism evidence="3">
    <name type="scientific">Oikopleura dioica</name>
    <name type="common">Tunicate</name>
    <dbReference type="NCBI Taxonomy" id="34765"/>
    <lineage>
        <taxon>Eukaryota</taxon>
        <taxon>Metazoa</taxon>
        <taxon>Chordata</taxon>
        <taxon>Tunicata</taxon>
        <taxon>Appendicularia</taxon>
        <taxon>Copelata</taxon>
        <taxon>Oikopleuridae</taxon>
        <taxon>Oikopleura</taxon>
    </lineage>
</organism>
<dbReference type="Proteomes" id="UP000001307">
    <property type="component" value="Unassembled WGS sequence"/>
</dbReference>
<keyword evidence="2" id="KW-0812">Transmembrane</keyword>
<reference evidence="3" key="1">
    <citation type="journal article" date="2010" name="Science">
        <title>Plasticity of animal genome architecture unmasked by rapid evolution of a pelagic tunicate.</title>
        <authorList>
            <person name="Denoeud F."/>
            <person name="Henriet S."/>
            <person name="Mungpakdee S."/>
            <person name="Aury J.M."/>
            <person name="Da Silva C."/>
            <person name="Brinkmann H."/>
            <person name="Mikhaleva J."/>
            <person name="Olsen L.C."/>
            <person name="Jubin C."/>
            <person name="Canestro C."/>
            <person name="Bouquet J.M."/>
            <person name="Danks G."/>
            <person name="Poulain J."/>
            <person name="Campsteijn C."/>
            <person name="Adamski M."/>
            <person name="Cross I."/>
            <person name="Yadetie F."/>
            <person name="Muffato M."/>
            <person name="Louis A."/>
            <person name="Butcher S."/>
            <person name="Tsagkogeorga G."/>
            <person name="Konrad A."/>
            <person name="Singh S."/>
            <person name="Jensen M.F."/>
            <person name="Cong E.H."/>
            <person name="Eikeseth-Otteraa H."/>
            <person name="Noel B."/>
            <person name="Anthouard V."/>
            <person name="Porcel B.M."/>
            <person name="Kachouri-Lafond R."/>
            <person name="Nishino A."/>
            <person name="Ugolini M."/>
            <person name="Chourrout P."/>
            <person name="Nishida H."/>
            <person name="Aasland R."/>
            <person name="Huzurbazar S."/>
            <person name="Westhof E."/>
            <person name="Delsuc F."/>
            <person name="Lehrach H."/>
            <person name="Reinhardt R."/>
            <person name="Weissenbach J."/>
            <person name="Roy S.W."/>
            <person name="Artiguenave F."/>
            <person name="Postlethwait J.H."/>
            <person name="Manak J.R."/>
            <person name="Thompson E.M."/>
            <person name="Jaillon O."/>
            <person name="Du Pasquier L."/>
            <person name="Boudinot P."/>
            <person name="Liberles D.A."/>
            <person name="Volff J.N."/>
            <person name="Philippe H."/>
            <person name="Lenhard B."/>
            <person name="Roest Crollius H."/>
            <person name="Wincker P."/>
            <person name="Chourrout D."/>
        </authorList>
    </citation>
    <scope>NUCLEOTIDE SEQUENCE [LARGE SCALE GENOMIC DNA]</scope>
</reference>
<dbReference type="AlphaFoldDB" id="E4Y276"/>
<evidence type="ECO:0000256" key="1">
    <source>
        <dbReference type="PROSITE-ProRule" id="PRU10141"/>
    </source>
</evidence>
<accession>E4Y276</accession>
<dbReference type="SUPFAM" id="SSF56112">
    <property type="entry name" value="Protein kinase-like (PK-like)"/>
    <property type="match status" value="1"/>
</dbReference>
<dbReference type="InterPro" id="IPR017441">
    <property type="entry name" value="Protein_kinase_ATP_BS"/>
</dbReference>
<evidence type="ECO:0000313" key="3">
    <source>
        <dbReference type="EMBL" id="CBY15970.1"/>
    </source>
</evidence>
<evidence type="ECO:0000313" key="4">
    <source>
        <dbReference type="Proteomes" id="UP000001307"/>
    </source>
</evidence>
<name>E4Y276_OIKDI</name>
<keyword evidence="4" id="KW-1185">Reference proteome</keyword>
<dbReference type="Gene3D" id="3.30.200.20">
    <property type="entry name" value="Phosphorylase Kinase, domain 1"/>
    <property type="match status" value="1"/>
</dbReference>
<sequence length="352" mass="40750">MVVTVREESQTNNSTRDYLTDLTYQCPKGTYKLGCSYDEDDLDYETTELLHHENIKYPQQVLCMMTISDDEEQVEFTSLTVDRGFPMIDCQTHSNNEGKNHIFCCGLKGHYEQNMTEEEHSSRLINWHESVQNWCKVEDLGVQSYKVKMEIPPLYHTTGCDKFPLWGIIAGFFLMFAASILFFYYDRIHMMHLCPEWLKKNTHYAHGNASHSLVNNERNSTEIKPPASHEIKLAHPKLTSDIQYCYKNKKPMVLGEGRYGFVYKANYEEQSIAVKCINREEKAEHEKIMFDLIGSRSDNLLRLTAYVSKHCDPHDRPTSVLLLPAYLQGDIGSFLKRKFDTEGGISKELAIQ</sequence>
<dbReference type="InterPro" id="IPR011009">
    <property type="entry name" value="Kinase-like_dom_sf"/>
</dbReference>
<feature type="binding site" evidence="1">
    <location>
        <position position="275"/>
    </location>
    <ligand>
        <name>ATP</name>
        <dbReference type="ChEBI" id="CHEBI:30616"/>
    </ligand>
</feature>
<dbReference type="InParanoid" id="E4Y276"/>
<proteinExistence type="predicted"/>
<keyword evidence="2" id="KW-1133">Transmembrane helix</keyword>
<protein>
    <recommendedName>
        <fullName evidence="5">Protein kinase domain-containing protein</fullName>
    </recommendedName>
</protein>
<dbReference type="PROSITE" id="PS00107">
    <property type="entry name" value="PROTEIN_KINASE_ATP"/>
    <property type="match status" value="1"/>
</dbReference>
<keyword evidence="1" id="KW-0547">Nucleotide-binding</keyword>
<evidence type="ECO:0008006" key="5">
    <source>
        <dbReference type="Google" id="ProtNLM"/>
    </source>
</evidence>
<dbReference type="EMBL" id="FN653778">
    <property type="protein sequence ID" value="CBY15970.1"/>
    <property type="molecule type" value="Genomic_DNA"/>
</dbReference>
<keyword evidence="2" id="KW-0472">Membrane</keyword>
<keyword evidence="1" id="KW-0067">ATP-binding</keyword>
<evidence type="ECO:0000256" key="2">
    <source>
        <dbReference type="SAM" id="Phobius"/>
    </source>
</evidence>